<proteinExistence type="predicted"/>
<keyword evidence="2" id="KW-1185">Reference proteome</keyword>
<protein>
    <submittedName>
        <fullName evidence="1">Uncharacterized protein</fullName>
    </submittedName>
</protein>
<evidence type="ECO:0000313" key="2">
    <source>
        <dbReference type="Proteomes" id="UP001458880"/>
    </source>
</evidence>
<accession>A0AAW1MEU0</accession>
<sequence length="148" mass="17041">MRRRRYAAARKSFPRDKSVLRLKRDGEDRHVDDDGDDDVDDVKWKRSSGRSALYLSPCQIFRPVVYAITNRACPASYPNILPKQINIALPAFRKVSSVVPEYPSETNKHRIARFPEGGNRNWNGSTDATHTGDFFTYYFSSLMRRPSV</sequence>
<gene>
    <name evidence="1" type="ORF">QE152_g7160</name>
</gene>
<comment type="caution">
    <text evidence="1">The sequence shown here is derived from an EMBL/GenBank/DDBJ whole genome shotgun (WGS) entry which is preliminary data.</text>
</comment>
<name>A0AAW1MEU0_POPJA</name>
<dbReference type="AlphaFoldDB" id="A0AAW1MEU0"/>
<dbReference type="Proteomes" id="UP001458880">
    <property type="component" value="Unassembled WGS sequence"/>
</dbReference>
<evidence type="ECO:0000313" key="1">
    <source>
        <dbReference type="EMBL" id="KAK9745159.1"/>
    </source>
</evidence>
<dbReference type="EMBL" id="JASPKY010000051">
    <property type="protein sequence ID" value="KAK9745159.1"/>
    <property type="molecule type" value="Genomic_DNA"/>
</dbReference>
<organism evidence="1 2">
    <name type="scientific">Popillia japonica</name>
    <name type="common">Japanese beetle</name>
    <dbReference type="NCBI Taxonomy" id="7064"/>
    <lineage>
        <taxon>Eukaryota</taxon>
        <taxon>Metazoa</taxon>
        <taxon>Ecdysozoa</taxon>
        <taxon>Arthropoda</taxon>
        <taxon>Hexapoda</taxon>
        <taxon>Insecta</taxon>
        <taxon>Pterygota</taxon>
        <taxon>Neoptera</taxon>
        <taxon>Endopterygota</taxon>
        <taxon>Coleoptera</taxon>
        <taxon>Polyphaga</taxon>
        <taxon>Scarabaeiformia</taxon>
        <taxon>Scarabaeidae</taxon>
        <taxon>Rutelinae</taxon>
        <taxon>Popillia</taxon>
    </lineage>
</organism>
<reference evidence="1 2" key="1">
    <citation type="journal article" date="2024" name="BMC Genomics">
        <title>De novo assembly and annotation of Popillia japonica's genome with initial clues to its potential as an invasive pest.</title>
        <authorList>
            <person name="Cucini C."/>
            <person name="Boschi S."/>
            <person name="Funari R."/>
            <person name="Cardaioli E."/>
            <person name="Iannotti N."/>
            <person name="Marturano G."/>
            <person name="Paoli F."/>
            <person name="Bruttini M."/>
            <person name="Carapelli A."/>
            <person name="Frati F."/>
            <person name="Nardi F."/>
        </authorList>
    </citation>
    <scope>NUCLEOTIDE SEQUENCE [LARGE SCALE GENOMIC DNA]</scope>
    <source>
        <strain evidence="1">DMR45628</strain>
    </source>
</reference>